<feature type="transmembrane region" description="Helical" evidence="7">
    <location>
        <begin position="187"/>
        <end position="210"/>
    </location>
</feature>
<keyword evidence="6 7" id="KW-0472">Membrane</keyword>
<dbReference type="Proteomes" id="UP001220964">
    <property type="component" value="Unassembled WGS sequence"/>
</dbReference>
<evidence type="ECO:0000256" key="1">
    <source>
        <dbReference type="ARBA" id="ARBA00004429"/>
    </source>
</evidence>
<feature type="transmembrane region" description="Helical" evidence="7">
    <location>
        <begin position="104"/>
        <end position="121"/>
    </location>
</feature>
<dbReference type="Pfam" id="PF06808">
    <property type="entry name" value="DctM"/>
    <property type="match status" value="1"/>
</dbReference>
<comment type="subunit">
    <text evidence="7">The complex comprises the extracytoplasmic solute receptor protein and the two transmembrane proteins.</text>
</comment>
<dbReference type="NCBIfam" id="TIGR00786">
    <property type="entry name" value="dctM"/>
    <property type="match status" value="1"/>
</dbReference>
<dbReference type="InterPro" id="IPR004681">
    <property type="entry name" value="TRAP_DctM"/>
</dbReference>
<dbReference type="GO" id="GO:0005886">
    <property type="term" value="C:plasma membrane"/>
    <property type="evidence" value="ECO:0007669"/>
    <property type="project" value="UniProtKB-SubCell"/>
</dbReference>
<evidence type="ECO:0000256" key="4">
    <source>
        <dbReference type="ARBA" id="ARBA00022692"/>
    </source>
</evidence>
<feature type="transmembrane region" description="Helical" evidence="7">
    <location>
        <begin position="462"/>
        <end position="483"/>
    </location>
</feature>
<keyword evidence="2" id="KW-1003">Cell membrane</keyword>
<feature type="transmembrane region" description="Helical" evidence="7">
    <location>
        <begin position="222"/>
        <end position="245"/>
    </location>
</feature>
<feature type="transmembrane region" description="Helical" evidence="7">
    <location>
        <begin position="265"/>
        <end position="288"/>
    </location>
</feature>
<evidence type="ECO:0000259" key="8">
    <source>
        <dbReference type="Pfam" id="PF06808"/>
    </source>
</evidence>
<dbReference type="PANTHER" id="PTHR33362:SF5">
    <property type="entry name" value="C4-DICARBOXYLATE TRAP TRANSPORTER LARGE PERMEASE PROTEIN DCTM"/>
    <property type="match status" value="1"/>
</dbReference>
<keyword evidence="5 7" id="KW-1133">Transmembrane helix</keyword>
<dbReference type="EMBL" id="JARGYC010000004">
    <property type="protein sequence ID" value="MDF0599613.1"/>
    <property type="molecule type" value="Genomic_DNA"/>
</dbReference>
<comment type="function">
    <text evidence="7">Part of the tripartite ATP-independent periplasmic (TRAP) transport system.</text>
</comment>
<evidence type="ECO:0000256" key="3">
    <source>
        <dbReference type="ARBA" id="ARBA00022519"/>
    </source>
</evidence>
<gene>
    <name evidence="9" type="ORF">P1J78_02605</name>
</gene>
<keyword evidence="10" id="KW-1185">Reference proteome</keyword>
<protein>
    <recommendedName>
        <fullName evidence="7">TRAP transporter large permease protein</fullName>
    </recommendedName>
</protein>
<evidence type="ECO:0000256" key="5">
    <source>
        <dbReference type="ARBA" id="ARBA00022989"/>
    </source>
</evidence>
<feature type="transmembrane region" description="Helical" evidence="7">
    <location>
        <begin position="295"/>
        <end position="312"/>
    </location>
</feature>
<keyword evidence="4 7" id="KW-0812">Transmembrane</keyword>
<proteinExistence type="inferred from homology"/>
<name>A0AAE3NKK8_9RHOB</name>
<dbReference type="GO" id="GO:0022857">
    <property type="term" value="F:transmembrane transporter activity"/>
    <property type="evidence" value="ECO:0007669"/>
    <property type="project" value="UniProtKB-UniRule"/>
</dbReference>
<keyword evidence="3 7" id="KW-0997">Cell inner membrane</keyword>
<dbReference type="RefSeq" id="WP_275565756.1">
    <property type="nucleotide sequence ID" value="NZ_JARGYC010000004.1"/>
</dbReference>
<accession>A0AAE3NKK8</accession>
<feature type="transmembrane region" description="Helical" evidence="7">
    <location>
        <begin position="51"/>
        <end position="84"/>
    </location>
</feature>
<feature type="domain" description="TRAP C4-dicarboxylate transport system permease DctM subunit" evidence="8">
    <location>
        <begin position="58"/>
        <end position="486"/>
    </location>
</feature>
<feature type="transmembrane region" description="Helical" evidence="7">
    <location>
        <begin position="376"/>
        <end position="404"/>
    </location>
</feature>
<feature type="transmembrane region" description="Helical" evidence="7">
    <location>
        <begin position="24"/>
        <end position="44"/>
    </location>
</feature>
<evidence type="ECO:0000256" key="7">
    <source>
        <dbReference type="RuleBase" id="RU369079"/>
    </source>
</evidence>
<dbReference type="InterPro" id="IPR010656">
    <property type="entry name" value="DctM"/>
</dbReference>
<comment type="caution">
    <text evidence="9">The sequence shown here is derived from an EMBL/GenBank/DDBJ whole genome shotgun (WGS) entry which is preliminary data.</text>
</comment>
<keyword evidence="7" id="KW-0813">Transport</keyword>
<dbReference type="PANTHER" id="PTHR33362">
    <property type="entry name" value="SIALIC ACID TRAP TRANSPORTER PERMEASE PROTEIN SIAT-RELATED"/>
    <property type="match status" value="1"/>
</dbReference>
<reference evidence="9" key="1">
    <citation type="submission" date="2023-03" db="EMBL/GenBank/DDBJ databases">
        <title>Multiphase analysis and comparison of six strains from genera Psychromarinibacter, Lutimaribacter, and Maritimibacter, including a novel species: Psychromarinibacter sediminicola sp. nov.</title>
        <authorList>
            <person name="Wang Y.-H."/>
            <person name="Ye M.-Q."/>
            <person name="Du Z.-J."/>
        </authorList>
    </citation>
    <scope>NUCLEOTIDE SEQUENCE</scope>
    <source>
        <strain evidence="9">C21-152</strain>
    </source>
</reference>
<dbReference type="AlphaFoldDB" id="A0AAE3NKK8"/>
<comment type="similarity">
    <text evidence="7">Belongs to the TRAP transporter large permease family.</text>
</comment>
<feature type="transmembrane region" description="Helical" evidence="7">
    <location>
        <begin position="332"/>
        <end position="355"/>
    </location>
</feature>
<evidence type="ECO:0000313" key="9">
    <source>
        <dbReference type="EMBL" id="MDF0599613.1"/>
    </source>
</evidence>
<organism evidence="9 10">
    <name type="scientific">Psychromarinibacter sediminicola</name>
    <dbReference type="NCBI Taxonomy" id="3033385"/>
    <lineage>
        <taxon>Bacteria</taxon>
        <taxon>Pseudomonadati</taxon>
        <taxon>Pseudomonadota</taxon>
        <taxon>Alphaproteobacteria</taxon>
        <taxon>Rhodobacterales</taxon>
        <taxon>Paracoccaceae</taxon>
        <taxon>Psychromarinibacter</taxon>
    </lineage>
</organism>
<sequence length="497" mass="51571">MTPPDETGGDTAAPARYGRSKVPLVLFAIGLAVAAGAVAAMLWLDISNRQIGGLVIALSIVLLLMGIPVGVAMLGAALLGLYAISGLRVVTSTMESAVFDGAESWSYSVIPMFILMGMILWKSGLTETAFESARRWLGWLPGGLAVATNFAGAALAASSGSTIGITYALGRVSIPEMLKSGYHPRLAVGSVAAAGTLGQIIPPSLLLVVYAGAAAVPVGHQLLAGVLPGLILAAAFALMIVVHASLRPGLAPRVDMSTVTWAMRWTSLVGVLPILLVIVVVIGGLFAGIFTATEAGVFGMLTALVFGTFHQLRGGRGWRAVGTMCRESVVGTLLGTASVFLLIIGVEVLTRAMALSQVPNMLAQGILDMGLGRVEILLMLILVYLFLGMFMDTLAMMLLTIPVLLTPLQAVGVDPLWFGVFLVVMAEVGLLTPPLGILTFIVHRIASDPEANLGTTITLATVFRGVAPFAVTAILVLLLLIAFPQIATWLPEAGAGS</sequence>
<evidence type="ECO:0000256" key="2">
    <source>
        <dbReference type="ARBA" id="ARBA00022475"/>
    </source>
</evidence>
<evidence type="ECO:0000256" key="6">
    <source>
        <dbReference type="ARBA" id="ARBA00023136"/>
    </source>
</evidence>
<comment type="subcellular location">
    <subcellularLocation>
        <location evidence="1 7">Cell inner membrane</location>
        <topology evidence="1 7">Multi-pass membrane protein</topology>
    </subcellularLocation>
</comment>
<evidence type="ECO:0000313" key="10">
    <source>
        <dbReference type="Proteomes" id="UP001220964"/>
    </source>
</evidence>
<feature type="transmembrane region" description="Helical" evidence="7">
    <location>
        <begin position="416"/>
        <end position="441"/>
    </location>
</feature>